<name>A0A9W6K159_9HYPH</name>
<dbReference type="InterPro" id="IPR012451">
    <property type="entry name" value="DUF1656"/>
</dbReference>
<evidence type="ECO:0008006" key="8">
    <source>
        <dbReference type="Google" id="ProtNLM"/>
    </source>
</evidence>
<evidence type="ECO:0000256" key="3">
    <source>
        <dbReference type="ARBA" id="ARBA00022989"/>
    </source>
</evidence>
<feature type="transmembrane region" description="Helical" evidence="5">
    <location>
        <begin position="57"/>
        <end position="80"/>
    </location>
</feature>
<dbReference type="AlphaFoldDB" id="A0A9W6K159"/>
<sequence>MQTTSSLSLYTPELFGFYLPPVLMWALIALAPFLIIRWLLARIGFYRLVWHRPLFEAALYVILFGAVILGLPVVFGGAGWL</sequence>
<comment type="caution">
    <text evidence="6">The sequence shown here is derived from an EMBL/GenBank/DDBJ whole genome shotgun (WGS) entry which is preliminary data.</text>
</comment>
<keyword evidence="7" id="KW-1185">Reference proteome</keyword>
<evidence type="ECO:0000256" key="4">
    <source>
        <dbReference type="ARBA" id="ARBA00023136"/>
    </source>
</evidence>
<evidence type="ECO:0000313" key="6">
    <source>
        <dbReference type="EMBL" id="GLK85594.1"/>
    </source>
</evidence>
<reference evidence="6" key="2">
    <citation type="submission" date="2023-01" db="EMBL/GenBank/DDBJ databases">
        <authorList>
            <person name="Sun Q."/>
            <person name="Evtushenko L."/>
        </authorList>
    </citation>
    <scope>NUCLEOTIDE SEQUENCE</scope>
    <source>
        <strain evidence="6">VKM B-2789</strain>
    </source>
</reference>
<keyword evidence="3 5" id="KW-1133">Transmembrane helix</keyword>
<dbReference type="EMBL" id="BSFM01000017">
    <property type="protein sequence ID" value="GLK85594.1"/>
    <property type="molecule type" value="Genomic_DNA"/>
</dbReference>
<organism evidence="6 7">
    <name type="scientific">Ancylobacter defluvii</name>
    <dbReference type="NCBI Taxonomy" id="1282440"/>
    <lineage>
        <taxon>Bacteria</taxon>
        <taxon>Pseudomonadati</taxon>
        <taxon>Pseudomonadota</taxon>
        <taxon>Alphaproteobacteria</taxon>
        <taxon>Hyphomicrobiales</taxon>
        <taxon>Xanthobacteraceae</taxon>
        <taxon>Ancylobacter</taxon>
    </lineage>
</organism>
<keyword evidence="2 5" id="KW-0812">Transmembrane</keyword>
<reference evidence="6" key="1">
    <citation type="journal article" date="2014" name="Int. J. Syst. Evol. Microbiol.">
        <title>Complete genome sequence of Corynebacterium casei LMG S-19264T (=DSM 44701T), isolated from a smear-ripened cheese.</title>
        <authorList>
            <consortium name="US DOE Joint Genome Institute (JGI-PGF)"/>
            <person name="Walter F."/>
            <person name="Albersmeier A."/>
            <person name="Kalinowski J."/>
            <person name="Ruckert C."/>
        </authorList>
    </citation>
    <scope>NUCLEOTIDE SEQUENCE</scope>
    <source>
        <strain evidence="6">VKM B-2789</strain>
    </source>
</reference>
<evidence type="ECO:0000256" key="1">
    <source>
        <dbReference type="ARBA" id="ARBA00022475"/>
    </source>
</evidence>
<dbReference type="RefSeq" id="WP_213359228.1">
    <property type="nucleotide sequence ID" value="NZ_BSFM01000017.1"/>
</dbReference>
<dbReference type="Pfam" id="PF07869">
    <property type="entry name" value="DUF1656"/>
    <property type="match status" value="1"/>
</dbReference>
<gene>
    <name evidence="6" type="ORF">GCM10017653_36640</name>
</gene>
<proteinExistence type="predicted"/>
<evidence type="ECO:0000313" key="7">
    <source>
        <dbReference type="Proteomes" id="UP001143330"/>
    </source>
</evidence>
<feature type="transmembrane region" description="Helical" evidence="5">
    <location>
        <begin position="15"/>
        <end position="36"/>
    </location>
</feature>
<keyword evidence="1" id="KW-1003">Cell membrane</keyword>
<evidence type="ECO:0000256" key="2">
    <source>
        <dbReference type="ARBA" id="ARBA00022692"/>
    </source>
</evidence>
<protein>
    <recommendedName>
        <fullName evidence="8">DUF1656 domain-containing protein</fullName>
    </recommendedName>
</protein>
<keyword evidence="4 5" id="KW-0472">Membrane</keyword>
<dbReference type="Proteomes" id="UP001143330">
    <property type="component" value="Unassembled WGS sequence"/>
</dbReference>
<accession>A0A9W6K159</accession>
<evidence type="ECO:0000256" key="5">
    <source>
        <dbReference type="SAM" id="Phobius"/>
    </source>
</evidence>